<sequence>MPEIPEPYSSTRQHDFVSEEPGHITVFAGDLRYWLTLKISRLSFAQVVASTPDSSRSETAFTYEAHAGHVDRLMVVICPLADCGSEWYYRIGNIPIFLGHISLP</sequence>
<dbReference type="AlphaFoldDB" id="A0AAU8TIV6"/>
<proteinExistence type="predicted"/>
<name>A0AAU8TIV6_9BURK</name>
<evidence type="ECO:0000313" key="2">
    <source>
        <dbReference type="Proteomes" id="UP000032614"/>
    </source>
</evidence>
<dbReference type="KEGG" id="bfn:OI25_3077"/>
<gene>
    <name evidence="1" type="ORF">OI25_3077</name>
</gene>
<dbReference type="Proteomes" id="UP000032614">
    <property type="component" value="Chromosome 1"/>
</dbReference>
<organism evidence="1 2">
    <name type="scientific">Paraburkholderia fungorum</name>
    <dbReference type="NCBI Taxonomy" id="134537"/>
    <lineage>
        <taxon>Bacteria</taxon>
        <taxon>Pseudomonadati</taxon>
        <taxon>Pseudomonadota</taxon>
        <taxon>Betaproteobacteria</taxon>
        <taxon>Burkholderiales</taxon>
        <taxon>Burkholderiaceae</taxon>
        <taxon>Paraburkholderia</taxon>
    </lineage>
</organism>
<dbReference type="EMBL" id="CP010026">
    <property type="protein sequence ID" value="AJZ60621.1"/>
    <property type="molecule type" value="Genomic_DNA"/>
</dbReference>
<evidence type="ECO:0000313" key="1">
    <source>
        <dbReference type="EMBL" id="AJZ60621.1"/>
    </source>
</evidence>
<accession>A0AAU8TIV6</accession>
<protein>
    <submittedName>
        <fullName evidence="1">Uncharacterized protein</fullName>
    </submittedName>
</protein>
<reference evidence="1 2" key="1">
    <citation type="journal article" date="2015" name="Genome Announc.">
        <title>Complete genome sequences for 59 burkholderia isolates, both pathogenic and near neighbor.</title>
        <authorList>
            <person name="Johnson S.L."/>
            <person name="Bishop-Lilly K.A."/>
            <person name="Ladner J.T."/>
            <person name="Daligault H.E."/>
            <person name="Davenport K.W."/>
            <person name="Jaissle J."/>
            <person name="Frey K.G."/>
            <person name="Koroleva G.I."/>
            <person name="Bruce D.C."/>
            <person name="Coyne S.R."/>
            <person name="Broomall S.M."/>
            <person name="Li P.E."/>
            <person name="Teshima H."/>
            <person name="Gibbons H.S."/>
            <person name="Palacios G.F."/>
            <person name="Rosenzweig C.N."/>
            <person name="Redden C.L."/>
            <person name="Xu Y."/>
            <person name="Minogue T.D."/>
            <person name="Chain P.S."/>
        </authorList>
    </citation>
    <scope>NUCLEOTIDE SEQUENCE [LARGE SCALE GENOMIC DNA]</scope>
    <source>
        <strain evidence="1 2">ATCC BAA-463</strain>
    </source>
</reference>